<feature type="domain" description="NAD(P)-binding" evidence="1">
    <location>
        <begin position="16"/>
        <end position="162"/>
    </location>
</feature>
<evidence type="ECO:0000313" key="2">
    <source>
        <dbReference type="EMBL" id="GGA09200.1"/>
    </source>
</evidence>
<name>A0ABQ1FER7_9SPHN</name>
<dbReference type="RefSeq" id="WP_188642511.1">
    <property type="nucleotide sequence ID" value="NZ_BMID01000001.1"/>
</dbReference>
<dbReference type="EMBL" id="BMID01000001">
    <property type="protein sequence ID" value="GGA09200.1"/>
    <property type="molecule type" value="Genomic_DNA"/>
</dbReference>
<proteinExistence type="predicted"/>
<accession>A0ABQ1FER7</accession>
<dbReference type="Gene3D" id="3.40.50.720">
    <property type="entry name" value="NAD(P)-binding Rossmann-like Domain"/>
    <property type="match status" value="1"/>
</dbReference>
<dbReference type="InterPro" id="IPR036291">
    <property type="entry name" value="NAD(P)-bd_dom_sf"/>
</dbReference>
<reference evidence="3" key="1">
    <citation type="journal article" date="2019" name="Int. J. Syst. Evol. Microbiol.">
        <title>The Global Catalogue of Microorganisms (GCM) 10K type strain sequencing project: providing services to taxonomists for standard genome sequencing and annotation.</title>
        <authorList>
            <consortium name="The Broad Institute Genomics Platform"/>
            <consortium name="The Broad Institute Genome Sequencing Center for Infectious Disease"/>
            <person name="Wu L."/>
            <person name="Ma J."/>
        </authorList>
    </citation>
    <scope>NUCLEOTIDE SEQUENCE [LARGE SCALE GENOMIC DNA]</scope>
    <source>
        <strain evidence="3">CGMCC 1.15297</strain>
    </source>
</reference>
<dbReference type="Pfam" id="PF13460">
    <property type="entry name" value="NAD_binding_10"/>
    <property type="match status" value="1"/>
</dbReference>
<dbReference type="CDD" id="cd05271">
    <property type="entry name" value="NDUFA9_like_SDR_a"/>
    <property type="match status" value="1"/>
</dbReference>
<dbReference type="PANTHER" id="PTHR12126:SF11">
    <property type="entry name" value="NADH DEHYDROGENASE [UBIQUINONE] 1 ALPHA SUBCOMPLEX SUBUNIT 9, MITOCHONDRIAL"/>
    <property type="match status" value="1"/>
</dbReference>
<evidence type="ECO:0000259" key="1">
    <source>
        <dbReference type="Pfam" id="PF13460"/>
    </source>
</evidence>
<dbReference type="SUPFAM" id="SSF51735">
    <property type="entry name" value="NAD(P)-binding Rossmann-fold domains"/>
    <property type="match status" value="1"/>
</dbReference>
<protein>
    <submittedName>
        <fullName evidence="2">3-beta-hydroxy-Delta(5)-steroid dehydrogenase</fullName>
    </submittedName>
</protein>
<dbReference type="InterPro" id="IPR051207">
    <property type="entry name" value="ComplexI_NDUFA9_subunit"/>
</dbReference>
<keyword evidence="3" id="KW-1185">Reference proteome</keyword>
<organism evidence="2 3">
    <name type="scientific">Blastomonas marina</name>
    <dbReference type="NCBI Taxonomy" id="1867408"/>
    <lineage>
        <taxon>Bacteria</taxon>
        <taxon>Pseudomonadati</taxon>
        <taxon>Pseudomonadota</taxon>
        <taxon>Alphaproteobacteria</taxon>
        <taxon>Sphingomonadales</taxon>
        <taxon>Sphingomonadaceae</taxon>
        <taxon>Blastomonas</taxon>
    </lineage>
</organism>
<gene>
    <name evidence="2" type="ORF">GCM10010923_19430</name>
</gene>
<dbReference type="Proteomes" id="UP000603317">
    <property type="component" value="Unassembled WGS sequence"/>
</dbReference>
<comment type="caution">
    <text evidence="2">The sequence shown here is derived from an EMBL/GenBank/DDBJ whole genome shotgun (WGS) entry which is preliminary data.</text>
</comment>
<evidence type="ECO:0000313" key="3">
    <source>
        <dbReference type="Proteomes" id="UP000603317"/>
    </source>
</evidence>
<sequence length="318" mass="33762">MTKTDPLSGKLVTLFGGSGWLGTHVAQDLLERGARLKIASRHPEKARHLKPLANLGQFALVRCDVSREDSVRAAISGSDAVVNLTGAFGANAEAVMAWGAEYIAQAAADEGVGALVHVSAIGADPDGDTAYAVSKAEGEAAMRDLFPQATIVRPSIIFGEDGEFINMMAGLIQRLPVLPVFAPESELQLVWVDDVAAGIVAALADPGKHGGKTYELAGPERVPMIALNRRIAQAQGRNRHFIPLPDAVSGGIAAATGWMPGAPISREQWKLLEKGNVASGDYPGFDKLGISPKPLGLFLDRWMARYRKHGRFGKKSVV</sequence>
<dbReference type="InterPro" id="IPR016040">
    <property type="entry name" value="NAD(P)-bd_dom"/>
</dbReference>
<dbReference type="PANTHER" id="PTHR12126">
    <property type="entry name" value="NADH-UBIQUINONE OXIDOREDUCTASE 39 KDA SUBUNIT-RELATED"/>
    <property type="match status" value="1"/>
</dbReference>